<dbReference type="InterPro" id="IPR056445">
    <property type="entry name" value="TPR_HPS5"/>
</dbReference>
<comment type="caution">
    <text evidence="3">The sequence shown here is derived from an EMBL/GenBank/DDBJ whole genome shotgun (WGS) entry which is preliminary data.</text>
</comment>
<dbReference type="Proteomes" id="UP000770717">
    <property type="component" value="Unassembled WGS sequence"/>
</dbReference>
<dbReference type="PANTHER" id="PTHR23287:SF18">
    <property type="entry name" value="BLOC-2 COMPLEX MEMBER HPS5"/>
    <property type="match status" value="1"/>
</dbReference>
<dbReference type="PIRSF" id="PIRSF037475">
    <property type="entry name" value="BLOC-2_complex_Hps5"/>
    <property type="match status" value="1"/>
</dbReference>
<evidence type="ECO:0000313" key="3">
    <source>
        <dbReference type="EMBL" id="KAG9467996.1"/>
    </source>
</evidence>
<evidence type="ECO:0000313" key="4">
    <source>
        <dbReference type="Proteomes" id="UP000770717"/>
    </source>
</evidence>
<feature type="compositionally biased region" description="Basic and acidic residues" evidence="1">
    <location>
        <begin position="191"/>
        <end position="206"/>
    </location>
</feature>
<reference evidence="3" key="1">
    <citation type="thesis" date="2020" institute="ProQuest LLC" country="789 East Eisenhower Parkway, Ann Arbor, MI, USA">
        <title>Comparative Genomics and Chromosome Evolution.</title>
        <authorList>
            <person name="Mudd A.B."/>
        </authorList>
    </citation>
    <scope>NUCLEOTIDE SEQUENCE</scope>
    <source>
        <strain evidence="3">HN-11 Male</strain>
        <tissue evidence="3">Kidney and liver</tissue>
    </source>
</reference>
<dbReference type="AlphaFoldDB" id="A0A8J6EF90"/>
<organism evidence="3 4">
    <name type="scientific">Eleutherodactylus coqui</name>
    <name type="common">Puerto Rican coqui</name>
    <dbReference type="NCBI Taxonomy" id="57060"/>
    <lineage>
        <taxon>Eukaryota</taxon>
        <taxon>Metazoa</taxon>
        <taxon>Chordata</taxon>
        <taxon>Craniata</taxon>
        <taxon>Vertebrata</taxon>
        <taxon>Euteleostomi</taxon>
        <taxon>Amphibia</taxon>
        <taxon>Batrachia</taxon>
        <taxon>Anura</taxon>
        <taxon>Neobatrachia</taxon>
        <taxon>Hyloidea</taxon>
        <taxon>Eleutherodactylidae</taxon>
        <taxon>Eleutherodactylinae</taxon>
        <taxon>Eleutherodactylus</taxon>
        <taxon>Eleutherodactylus</taxon>
    </lineage>
</organism>
<evidence type="ECO:0000259" key="2">
    <source>
        <dbReference type="Pfam" id="PF23758"/>
    </source>
</evidence>
<dbReference type="PANTHER" id="PTHR23287">
    <property type="entry name" value="RUBY-EYE2-LIKE PROTEIN"/>
    <property type="match status" value="1"/>
</dbReference>
<accession>A0A8J6EF90</accession>
<feature type="region of interest" description="Disordered" evidence="1">
    <location>
        <begin position="284"/>
        <end position="307"/>
    </location>
</feature>
<gene>
    <name evidence="3" type="ORF">GDO78_013900</name>
</gene>
<dbReference type="InterPro" id="IPR035431">
    <property type="entry name" value="HPS5"/>
</dbReference>
<protein>
    <recommendedName>
        <fullName evidence="2">HPS5 TPR domain-containing protein</fullName>
    </recommendedName>
</protein>
<dbReference type="GO" id="GO:0048066">
    <property type="term" value="P:developmental pigmentation"/>
    <property type="evidence" value="ECO:0007669"/>
    <property type="project" value="TreeGrafter"/>
</dbReference>
<feature type="region of interest" description="Disordered" evidence="1">
    <location>
        <begin position="187"/>
        <end position="230"/>
    </location>
</feature>
<feature type="domain" description="HPS5 TPR" evidence="2">
    <location>
        <begin position="333"/>
        <end position="700"/>
    </location>
</feature>
<dbReference type="GO" id="GO:0005737">
    <property type="term" value="C:cytoplasm"/>
    <property type="evidence" value="ECO:0007669"/>
    <property type="project" value="TreeGrafter"/>
</dbReference>
<evidence type="ECO:0000256" key="1">
    <source>
        <dbReference type="SAM" id="MobiDB-lite"/>
    </source>
</evidence>
<feature type="compositionally biased region" description="Basic and acidic residues" evidence="1">
    <location>
        <begin position="112"/>
        <end position="125"/>
    </location>
</feature>
<proteinExistence type="predicted"/>
<dbReference type="Pfam" id="PF23758">
    <property type="entry name" value="TPR_HPS5"/>
    <property type="match status" value="1"/>
</dbReference>
<dbReference type="OrthoDB" id="19493at2759"/>
<feature type="region of interest" description="Disordered" evidence="1">
    <location>
        <begin position="97"/>
        <end position="143"/>
    </location>
</feature>
<keyword evidence="4" id="KW-1185">Reference proteome</keyword>
<name>A0A8J6EF90_ELECQ</name>
<dbReference type="EMBL" id="WNTK01001089">
    <property type="protein sequence ID" value="KAG9467996.1"/>
    <property type="molecule type" value="Genomic_DNA"/>
</dbReference>
<sequence length="729" mass="82350">MKRSLWDLAVRVCHIFQNAIVTSKARKVLPIDKLEHLKAQLDLVVQADLMAVMEELLARAEPLDSACSSRRSSISSHESFNVLDCGIYRVISRRNSQSDEDSGSLHSQTLSEDERLRELSGHPDEEQADLDSASHASVNMESDRTEPLLPFNISLPFRSTSPRVSLQAVKESVSSFVRKTTEKIGTLHMSPEIRRKLEPTEEERPAEASADGVTQPEEARTEIDHLQPPETAEDGMLLGELKAATMEALLKIQDPQVLFDLETMMNILRVWLGHLEKSLWSKDHPNRCPAESPPDSLQSSADEGDLHMDTADNQESLEVVTALHPTSDGGLDFQLQAPVLLEESLRRDVSRLAMMCLEFRVFSPEAPSYMDVSACRFIQKYFYLLDFKRLKRCIVLSYGDAPGVWSAYLEGLKEVSRSGAEAAAIEKGDLVSAIKALNNMEPWDSPLLLAHVSRIYDKFGEAAARALIKFYPSVLPADVVRICRDNPGHFLAYLDNLIKSKPEEQRLPLLQSLLQPESLKLDWLLLAVTHDAPHPTITADPDGNPRPRSHLFTWGYGQLISLLIKLPSDFATKEKMLEICKTFGYWPGYIALCLQLEKRYEALTHIVYLDDMQLLDEKNGLLPETMVEWKYIVHLSQNQHHSTANGEASSASHYDYTNCITEENVALLLAKVIGPDRALPYLQDWGVTERFSDRYSKICDVMKVAEKRQRALIQSMLERCERFLWSQQV</sequence>
<feature type="compositionally biased region" description="Basic and acidic residues" evidence="1">
    <location>
        <begin position="217"/>
        <end position="227"/>
    </location>
</feature>